<evidence type="ECO:0000256" key="2">
    <source>
        <dbReference type="ARBA" id="ARBA00023315"/>
    </source>
</evidence>
<dbReference type="Proteomes" id="UP000059074">
    <property type="component" value="Unassembled WGS sequence"/>
</dbReference>
<protein>
    <submittedName>
        <fullName evidence="4">Acetyltransferase</fullName>
        <ecNumber evidence="4">2.3.1.-</ecNumber>
    </submittedName>
</protein>
<dbReference type="CDD" id="cd04301">
    <property type="entry name" value="NAT_SF"/>
    <property type="match status" value="1"/>
</dbReference>
<dbReference type="SUPFAM" id="SSF55729">
    <property type="entry name" value="Acyl-CoA N-acyltransferases (Nat)"/>
    <property type="match status" value="1"/>
</dbReference>
<dbReference type="InterPro" id="IPR016181">
    <property type="entry name" value="Acyl_CoA_acyltransferase"/>
</dbReference>
<evidence type="ECO:0000313" key="5">
    <source>
        <dbReference type="Proteomes" id="UP000059074"/>
    </source>
</evidence>
<dbReference type="RefSeq" id="WP_068465039.1">
    <property type="nucleotide sequence ID" value="NZ_LMTR01000094.1"/>
</dbReference>
<reference evidence="4 5" key="1">
    <citation type="submission" date="2015-10" db="EMBL/GenBank/DDBJ databases">
        <title>Transcriptomic analysis of a linuron degrading triple-species bacterial consortium.</title>
        <authorList>
            <person name="Albers P."/>
        </authorList>
    </citation>
    <scope>NUCLEOTIDE SEQUENCE [LARGE SCALE GENOMIC DNA]</scope>
    <source>
        <strain evidence="4 5">WDL6</strain>
    </source>
</reference>
<evidence type="ECO:0000259" key="3">
    <source>
        <dbReference type="PROSITE" id="PS51186"/>
    </source>
</evidence>
<dbReference type="EMBL" id="LMTR01000094">
    <property type="protein sequence ID" value="KWT64152.1"/>
    <property type="molecule type" value="Genomic_DNA"/>
</dbReference>
<dbReference type="InterPro" id="IPR050832">
    <property type="entry name" value="Bact_Acetyltransf"/>
</dbReference>
<keyword evidence="5" id="KW-1185">Reference proteome</keyword>
<dbReference type="PATRIC" id="fig|121290.4.peg.1779"/>
<dbReference type="EC" id="2.3.1.-" evidence="4"/>
<dbReference type="GO" id="GO:0016747">
    <property type="term" value="F:acyltransferase activity, transferring groups other than amino-acyl groups"/>
    <property type="evidence" value="ECO:0007669"/>
    <property type="project" value="InterPro"/>
</dbReference>
<keyword evidence="1 4" id="KW-0808">Transferase</keyword>
<dbReference type="PANTHER" id="PTHR43877">
    <property type="entry name" value="AMINOALKYLPHOSPHONATE N-ACETYLTRANSFERASE-RELATED-RELATED"/>
    <property type="match status" value="1"/>
</dbReference>
<organism evidence="4 5">
    <name type="scientific">Hyphomicrobium sulfonivorans</name>
    <dbReference type="NCBI Taxonomy" id="121290"/>
    <lineage>
        <taxon>Bacteria</taxon>
        <taxon>Pseudomonadati</taxon>
        <taxon>Pseudomonadota</taxon>
        <taxon>Alphaproteobacteria</taxon>
        <taxon>Hyphomicrobiales</taxon>
        <taxon>Hyphomicrobiaceae</taxon>
        <taxon>Hyphomicrobium</taxon>
    </lineage>
</organism>
<dbReference type="STRING" id="121290.APY04_3416"/>
<dbReference type="Pfam" id="PF00583">
    <property type="entry name" value="Acetyltransf_1"/>
    <property type="match status" value="1"/>
</dbReference>
<dbReference type="Gene3D" id="3.40.630.30">
    <property type="match status" value="1"/>
</dbReference>
<evidence type="ECO:0000313" key="4">
    <source>
        <dbReference type="EMBL" id="KWT64152.1"/>
    </source>
</evidence>
<accession>A0A120CT61</accession>
<comment type="caution">
    <text evidence="4">The sequence shown here is derived from an EMBL/GenBank/DDBJ whole genome shotgun (WGS) entry which is preliminary data.</text>
</comment>
<gene>
    <name evidence="4" type="ORF">APY04_3416</name>
</gene>
<feature type="domain" description="N-acetyltransferase" evidence="3">
    <location>
        <begin position="14"/>
        <end position="160"/>
    </location>
</feature>
<name>A0A120CT61_HYPSL</name>
<dbReference type="AlphaFoldDB" id="A0A120CT61"/>
<evidence type="ECO:0000256" key="1">
    <source>
        <dbReference type="ARBA" id="ARBA00022679"/>
    </source>
</evidence>
<sequence length="176" mass="18850">MPASALSNVMTSSVVDRPMTAADFPVVSRLHAEAFGPGRFARTAYRVREGTNDLSRYCRVAMLGDRTIAAVGFTPITIGGKPGALLLGPLVVHQDFTDRGHGTRLILQAMDAARADGLELMLLVGDEPYYGRFGFRAVPMGQIRLPGPVNPQRLLAAELQPDALSRFSGAIAGQRS</sequence>
<dbReference type="PANTHER" id="PTHR43877:SF1">
    <property type="entry name" value="ACETYLTRANSFERASE"/>
    <property type="match status" value="1"/>
</dbReference>
<dbReference type="PROSITE" id="PS51186">
    <property type="entry name" value="GNAT"/>
    <property type="match status" value="1"/>
</dbReference>
<proteinExistence type="predicted"/>
<dbReference type="InterPro" id="IPR000182">
    <property type="entry name" value="GNAT_dom"/>
</dbReference>
<keyword evidence="2 4" id="KW-0012">Acyltransferase</keyword>